<keyword evidence="7" id="KW-0812">Transmembrane</keyword>
<feature type="transmembrane region" description="Helical" evidence="7">
    <location>
        <begin position="20"/>
        <end position="44"/>
    </location>
</feature>
<keyword evidence="7" id="KW-0472">Membrane</keyword>
<reference evidence="9 10" key="1">
    <citation type="submission" date="2020-07" db="EMBL/GenBank/DDBJ databases">
        <title>Sequencing the genomes of 1000 actinobacteria strains.</title>
        <authorList>
            <person name="Klenk H.-P."/>
        </authorList>
    </citation>
    <scope>NUCLEOTIDE SEQUENCE [LARGE SCALE GENOMIC DNA]</scope>
    <source>
        <strain evidence="9 10">DSM 45763</strain>
    </source>
</reference>
<evidence type="ECO:0000256" key="7">
    <source>
        <dbReference type="SAM" id="Phobius"/>
    </source>
</evidence>
<comment type="catalytic activity">
    <reaction evidence="4">
        <text>a quinol + 2 Fe(III)-[cytochrome c](out) = a quinone + 2 Fe(II)-[cytochrome c](out) + 2 H(+)(out)</text>
        <dbReference type="Rhea" id="RHEA:11484"/>
        <dbReference type="Rhea" id="RHEA-COMP:10350"/>
        <dbReference type="Rhea" id="RHEA-COMP:14399"/>
        <dbReference type="ChEBI" id="CHEBI:15378"/>
        <dbReference type="ChEBI" id="CHEBI:24646"/>
        <dbReference type="ChEBI" id="CHEBI:29033"/>
        <dbReference type="ChEBI" id="CHEBI:29034"/>
        <dbReference type="ChEBI" id="CHEBI:132124"/>
        <dbReference type="EC" id="7.1.1.8"/>
    </reaction>
</comment>
<feature type="transmembrane region" description="Helical" evidence="7">
    <location>
        <begin position="144"/>
        <end position="164"/>
    </location>
</feature>
<keyword evidence="7" id="KW-1133">Transmembrane helix</keyword>
<dbReference type="Proteomes" id="UP000576393">
    <property type="component" value="Unassembled WGS sequence"/>
</dbReference>
<dbReference type="GO" id="GO:0008121">
    <property type="term" value="F:quinol-cytochrome-c reductase activity"/>
    <property type="evidence" value="ECO:0007669"/>
    <property type="project" value="UniProtKB-EC"/>
</dbReference>
<dbReference type="InterPro" id="IPR005797">
    <property type="entry name" value="Cyt_b/b6_N"/>
</dbReference>
<accession>A0A852UWU3</accession>
<evidence type="ECO:0000256" key="6">
    <source>
        <dbReference type="SAM" id="MobiDB-lite"/>
    </source>
</evidence>
<feature type="transmembrane region" description="Helical" evidence="7">
    <location>
        <begin position="75"/>
        <end position="94"/>
    </location>
</feature>
<dbReference type="Gene3D" id="1.20.810.10">
    <property type="entry name" value="Cytochrome Bc1 Complex, Chain C"/>
    <property type="match status" value="1"/>
</dbReference>
<evidence type="ECO:0000256" key="3">
    <source>
        <dbReference type="ARBA" id="ARBA00016116"/>
    </source>
</evidence>
<comment type="cofactor">
    <cofactor evidence="1">
        <name>heme</name>
        <dbReference type="ChEBI" id="CHEBI:30413"/>
    </cofactor>
</comment>
<dbReference type="GO" id="GO:0016020">
    <property type="term" value="C:membrane"/>
    <property type="evidence" value="ECO:0007669"/>
    <property type="project" value="InterPro"/>
</dbReference>
<sequence>MVQFLLFGGEFPADLIIPRLYILHVLLIPVLIAALLGVHLAVIIRQKHAQFPGPGRNDHNVVGSKLWPTYGIRSLALLCAVLAVVFGFGGFAQINPVWVWGPYEPAAVTAPAQPDWYLGWVDGMLRIFPAVELRVFGYLVPSPFLPGVFFPTVVILLMYVWPWVDRRLTGDRDRHQVLDRPRVSRRPISARMAPASFDGDSAADSPWQSGQRSIAATSMTRSPRAGSLRPARHTAAQASATRTISPATASRRLTGRSTM</sequence>
<evidence type="ECO:0000259" key="8">
    <source>
        <dbReference type="Pfam" id="PF13631"/>
    </source>
</evidence>
<comment type="caution">
    <text evidence="9">The sequence shown here is derived from an EMBL/GenBank/DDBJ whole genome shotgun (WGS) entry which is preliminary data.</text>
</comment>
<evidence type="ECO:0000313" key="10">
    <source>
        <dbReference type="Proteomes" id="UP000576393"/>
    </source>
</evidence>
<dbReference type="EC" id="7.1.1.8" evidence="2"/>
<organism evidence="9 10">
    <name type="scientific">Streptosporangium sandarakinum</name>
    <dbReference type="NCBI Taxonomy" id="1260955"/>
    <lineage>
        <taxon>Bacteria</taxon>
        <taxon>Bacillati</taxon>
        <taxon>Actinomycetota</taxon>
        <taxon>Actinomycetes</taxon>
        <taxon>Streptosporangiales</taxon>
        <taxon>Streptosporangiaceae</taxon>
        <taxon>Streptosporangium</taxon>
    </lineage>
</organism>
<name>A0A852UWU3_9ACTN</name>
<evidence type="ECO:0000256" key="5">
    <source>
        <dbReference type="ARBA" id="ARBA00029568"/>
    </source>
</evidence>
<evidence type="ECO:0000256" key="4">
    <source>
        <dbReference type="ARBA" id="ARBA00029351"/>
    </source>
</evidence>
<keyword evidence="10" id="KW-1185">Reference proteome</keyword>
<feature type="region of interest" description="Disordered" evidence="6">
    <location>
        <begin position="194"/>
        <end position="259"/>
    </location>
</feature>
<dbReference type="Pfam" id="PF13631">
    <property type="entry name" value="Cytochrom_B_N_2"/>
    <property type="match status" value="1"/>
</dbReference>
<dbReference type="GO" id="GO:0022904">
    <property type="term" value="P:respiratory electron transport chain"/>
    <property type="evidence" value="ECO:0007669"/>
    <property type="project" value="InterPro"/>
</dbReference>
<dbReference type="InterPro" id="IPR027387">
    <property type="entry name" value="Cytb/b6-like_sf"/>
</dbReference>
<proteinExistence type="predicted"/>
<evidence type="ECO:0000256" key="2">
    <source>
        <dbReference type="ARBA" id="ARBA00012951"/>
    </source>
</evidence>
<feature type="domain" description="Cytochrome b/b6 N-terminal region profile" evidence="8">
    <location>
        <begin position="2"/>
        <end position="102"/>
    </location>
</feature>
<gene>
    <name evidence="9" type="ORF">HDA43_002868</name>
</gene>
<feature type="compositionally biased region" description="Polar residues" evidence="6">
    <location>
        <begin position="236"/>
        <end position="248"/>
    </location>
</feature>
<dbReference type="InterPro" id="IPR036150">
    <property type="entry name" value="Cyt_b/b6_C_sf"/>
</dbReference>
<dbReference type="GO" id="GO:0016491">
    <property type="term" value="F:oxidoreductase activity"/>
    <property type="evidence" value="ECO:0007669"/>
    <property type="project" value="InterPro"/>
</dbReference>
<dbReference type="InterPro" id="IPR016174">
    <property type="entry name" value="Di-haem_cyt_TM"/>
</dbReference>
<protein>
    <recommendedName>
        <fullName evidence="3">Cytochrome bc1 complex cytochrome b subunit</fullName>
        <ecNumber evidence="2">7.1.1.8</ecNumber>
    </recommendedName>
    <alternativeName>
        <fullName evidence="5">Cytochrome bc1 reductase complex subunit QcrB</fullName>
    </alternativeName>
</protein>
<dbReference type="EMBL" id="JACCCO010000001">
    <property type="protein sequence ID" value="NYF40709.1"/>
    <property type="molecule type" value="Genomic_DNA"/>
</dbReference>
<evidence type="ECO:0000313" key="9">
    <source>
        <dbReference type="EMBL" id="NYF40709.1"/>
    </source>
</evidence>
<feature type="compositionally biased region" description="Polar residues" evidence="6">
    <location>
        <begin position="206"/>
        <end position="221"/>
    </location>
</feature>
<dbReference type="AlphaFoldDB" id="A0A852UWU3"/>
<dbReference type="SUPFAM" id="SSF81342">
    <property type="entry name" value="Transmembrane di-heme cytochromes"/>
    <property type="match status" value="1"/>
</dbReference>
<evidence type="ECO:0000256" key="1">
    <source>
        <dbReference type="ARBA" id="ARBA00001971"/>
    </source>
</evidence>
<dbReference type="SUPFAM" id="SSF81648">
    <property type="entry name" value="a domain/subunit of cytochrome bc1 complex (Ubiquinol-cytochrome c reductase)"/>
    <property type="match status" value="1"/>
</dbReference>